<protein>
    <submittedName>
        <fullName evidence="2">Unannotated protein</fullName>
    </submittedName>
</protein>
<keyword evidence="1" id="KW-0812">Transmembrane</keyword>
<name>A0A6J7KRI2_9ZZZZ</name>
<evidence type="ECO:0000313" key="2">
    <source>
        <dbReference type="EMBL" id="CAB4956384.1"/>
    </source>
</evidence>
<reference evidence="2" key="1">
    <citation type="submission" date="2020-05" db="EMBL/GenBank/DDBJ databases">
        <authorList>
            <person name="Chiriac C."/>
            <person name="Salcher M."/>
            <person name="Ghai R."/>
            <person name="Kavagutti S V."/>
        </authorList>
    </citation>
    <scope>NUCLEOTIDE SEQUENCE</scope>
</reference>
<dbReference type="EMBL" id="CAFBNE010000060">
    <property type="protein sequence ID" value="CAB4956384.1"/>
    <property type="molecule type" value="Genomic_DNA"/>
</dbReference>
<sequence length="241" mass="25837">MSEQLPSVPGPAVPRPQVSLAISWAFDTFKRHPLPFIALAAVVAVIQVIQEIGAQPLSAIVADCSDPQTQGQINACAAAVGFTAIAGIVVTFVFLVLAFLATIGVYRAALDVSRGITPEFTVLLKTENLGRYVVFSLAYLGLVILGFILCVIPGILVAFFLQLGPFFVLDRGYRPVEAMKASYSVISKNVGPAIVMVIFSLIVTLLGSAFYGILTLVTLPFAALFIVHMYRQFNGETVAQR</sequence>
<keyword evidence="1" id="KW-1133">Transmembrane helix</keyword>
<proteinExistence type="predicted"/>
<dbReference type="AlphaFoldDB" id="A0A6J7KRI2"/>
<accession>A0A6J7KRI2</accession>
<feature type="transmembrane region" description="Helical" evidence="1">
    <location>
        <begin position="209"/>
        <end position="227"/>
    </location>
</feature>
<evidence type="ECO:0000256" key="1">
    <source>
        <dbReference type="SAM" id="Phobius"/>
    </source>
</evidence>
<feature type="transmembrane region" description="Helical" evidence="1">
    <location>
        <begin position="132"/>
        <end position="161"/>
    </location>
</feature>
<keyword evidence="1" id="KW-0472">Membrane</keyword>
<feature type="transmembrane region" description="Helical" evidence="1">
    <location>
        <begin position="75"/>
        <end position="106"/>
    </location>
</feature>
<gene>
    <name evidence="2" type="ORF">UFOPK3772_01893</name>
</gene>
<organism evidence="2">
    <name type="scientific">freshwater metagenome</name>
    <dbReference type="NCBI Taxonomy" id="449393"/>
    <lineage>
        <taxon>unclassified sequences</taxon>
        <taxon>metagenomes</taxon>
        <taxon>ecological metagenomes</taxon>
    </lineage>
</organism>